<dbReference type="Gene3D" id="3.40.50.2000">
    <property type="entry name" value="Glycogen Phosphorylase B"/>
    <property type="match status" value="1"/>
</dbReference>
<accession>A0ABM0JS28</accession>
<evidence type="ECO:0000256" key="4">
    <source>
        <dbReference type="SAM" id="Phobius"/>
    </source>
</evidence>
<protein>
    <submittedName>
        <fullName evidence="6">UDP-glucuronosyltransferase 1A5-like</fullName>
    </submittedName>
</protein>
<feature type="transmembrane region" description="Helical" evidence="4">
    <location>
        <begin position="274"/>
        <end position="297"/>
    </location>
</feature>
<evidence type="ECO:0000313" key="6">
    <source>
        <dbReference type="RefSeq" id="XP_005100238.2"/>
    </source>
</evidence>
<dbReference type="RefSeq" id="XP_005100238.2">
    <property type="nucleotide sequence ID" value="XM_005100181.3"/>
</dbReference>
<keyword evidence="4" id="KW-0812">Transmembrane</keyword>
<comment type="similarity">
    <text evidence="1">Belongs to the UDP-glycosyltransferase family.</text>
</comment>
<dbReference type="Pfam" id="PF00201">
    <property type="entry name" value="UDPGT"/>
    <property type="match status" value="1"/>
</dbReference>
<name>A0ABM0JS28_APLCA</name>
<dbReference type="CDD" id="cd03784">
    <property type="entry name" value="GT1_Gtf-like"/>
    <property type="match status" value="1"/>
</dbReference>
<organism evidence="5 6">
    <name type="scientific">Aplysia californica</name>
    <name type="common">California sea hare</name>
    <dbReference type="NCBI Taxonomy" id="6500"/>
    <lineage>
        <taxon>Eukaryota</taxon>
        <taxon>Metazoa</taxon>
        <taxon>Spiralia</taxon>
        <taxon>Lophotrochozoa</taxon>
        <taxon>Mollusca</taxon>
        <taxon>Gastropoda</taxon>
        <taxon>Heterobranchia</taxon>
        <taxon>Euthyneura</taxon>
        <taxon>Tectipleura</taxon>
        <taxon>Aplysiida</taxon>
        <taxon>Aplysioidea</taxon>
        <taxon>Aplysiidae</taxon>
        <taxon>Aplysia</taxon>
    </lineage>
</organism>
<keyword evidence="2" id="KW-0328">Glycosyltransferase</keyword>
<keyword evidence="5" id="KW-1185">Reference proteome</keyword>
<dbReference type="PANTHER" id="PTHR48043:SF145">
    <property type="entry name" value="FI06409P-RELATED"/>
    <property type="match status" value="1"/>
</dbReference>
<dbReference type="InterPro" id="IPR050271">
    <property type="entry name" value="UDP-glycosyltransferase"/>
</dbReference>
<keyword evidence="3" id="KW-0808">Transferase</keyword>
<evidence type="ECO:0000256" key="3">
    <source>
        <dbReference type="ARBA" id="ARBA00022679"/>
    </source>
</evidence>
<dbReference type="SUPFAM" id="SSF53756">
    <property type="entry name" value="UDP-Glycosyltransferase/glycogen phosphorylase"/>
    <property type="match status" value="1"/>
</dbReference>
<evidence type="ECO:0000256" key="1">
    <source>
        <dbReference type="ARBA" id="ARBA00009995"/>
    </source>
</evidence>
<dbReference type="PANTHER" id="PTHR48043">
    <property type="entry name" value="EG:EG0003.4 PROTEIN-RELATED"/>
    <property type="match status" value="1"/>
</dbReference>
<sequence>MTFFQSLKNSMAHLALFFLHEYLSSDKLVARFAPHRPRISTREIMSQAEIFILESDPIMDFARPQLPNTKFVGSTAGNPPKELKQPFKSFMEKSVNGVVVVTFGSSILEVPDYISSKMVSAFLKLKQNVVWRVKLQSPDPGEILTSSWVPQNDLLGHKNTKLFVSHCGMNGQYEGMYHAVPTLCLPFESDMPYNAQRGVAKGFGLRADIREVTDIQLLALMRKMLEYKKNVQKALNLYKELYKLPVNETAFWLDHVMKYDGAYMRSAGQNMPMYQFLALDVLAFVAVVKVVVVVLVYKTCRCCCGLCCG</sequence>
<evidence type="ECO:0000313" key="5">
    <source>
        <dbReference type="Proteomes" id="UP000694888"/>
    </source>
</evidence>
<keyword evidence="4" id="KW-0472">Membrane</keyword>
<dbReference type="InterPro" id="IPR002213">
    <property type="entry name" value="UDP_glucos_trans"/>
</dbReference>
<keyword evidence="4" id="KW-1133">Transmembrane helix</keyword>
<evidence type="ECO:0000256" key="2">
    <source>
        <dbReference type="ARBA" id="ARBA00022676"/>
    </source>
</evidence>
<proteinExistence type="inferred from homology"/>
<dbReference type="Proteomes" id="UP000694888">
    <property type="component" value="Unplaced"/>
</dbReference>
<dbReference type="GeneID" id="101850421"/>
<reference evidence="6" key="1">
    <citation type="submission" date="2025-08" db="UniProtKB">
        <authorList>
            <consortium name="RefSeq"/>
        </authorList>
    </citation>
    <scope>IDENTIFICATION</scope>
</reference>
<gene>
    <name evidence="6" type="primary">LOC101850421</name>
</gene>